<dbReference type="InterPro" id="IPR012944">
    <property type="entry name" value="SusD_RagB_dom"/>
</dbReference>
<dbReference type="KEGG" id="fln:FLA_5151"/>
<evidence type="ECO:0000256" key="4">
    <source>
        <dbReference type="ARBA" id="ARBA00023136"/>
    </source>
</evidence>
<dbReference type="RefSeq" id="WP_076375413.1">
    <property type="nucleotide sequence ID" value="NZ_AP017422.1"/>
</dbReference>
<reference evidence="10" key="1">
    <citation type="submission" date="2017-01" db="EMBL/GenBank/DDBJ databases">
        <authorList>
            <person name="Varghese N."/>
            <person name="Submissions S."/>
        </authorList>
    </citation>
    <scope>NUCLEOTIDE SEQUENCE [LARGE SCALE GENOMIC DNA]</scope>
    <source>
        <strain evidence="10">DSM 21054</strain>
    </source>
</reference>
<dbReference type="SUPFAM" id="SSF48452">
    <property type="entry name" value="TPR-like"/>
    <property type="match status" value="1"/>
</dbReference>
<dbReference type="Pfam" id="PF07980">
    <property type="entry name" value="SusD_RagB"/>
    <property type="match status" value="1"/>
</dbReference>
<protein>
    <submittedName>
        <fullName evidence="9">SusD family protein</fullName>
    </submittedName>
</protein>
<evidence type="ECO:0000256" key="2">
    <source>
        <dbReference type="ARBA" id="ARBA00006275"/>
    </source>
</evidence>
<keyword evidence="4" id="KW-0472">Membrane</keyword>
<evidence type="ECO:0000313" key="10">
    <source>
        <dbReference type="Proteomes" id="UP000186917"/>
    </source>
</evidence>
<feature type="domain" description="RagB/SusD" evidence="7">
    <location>
        <begin position="338"/>
        <end position="409"/>
    </location>
</feature>
<accession>A0A173MN86</accession>
<evidence type="ECO:0000256" key="3">
    <source>
        <dbReference type="ARBA" id="ARBA00022729"/>
    </source>
</evidence>
<proteinExistence type="inferred from homology"/>
<feature type="chain" id="PRO_5030023213" evidence="6">
    <location>
        <begin position="22"/>
        <end position="451"/>
    </location>
</feature>
<evidence type="ECO:0000256" key="6">
    <source>
        <dbReference type="SAM" id="SignalP"/>
    </source>
</evidence>
<keyword evidence="3 6" id="KW-0732">Signal</keyword>
<comment type="subcellular location">
    <subcellularLocation>
        <location evidence="1">Cell outer membrane</location>
    </subcellularLocation>
</comment>
<evidence type="ECO:0000259" key="8">
    <source>
        <dbReference type="Pfam" id="PF14322"/>
    </source>
</evidence>
<name>A0A173MN86_9BACT</name>
<gene>
    <name evidence="9" type="ORF">SAMN05421788_101548</name>
</gene>
<dbReference type="Gene3D" id="1.25.40.390">
    <property type="match status" value="1"/>
</dbReference>
<organism evidence="9 10">
    <name type="scientific">Filimonas lacunae</name>
    <dbReference type="NCBI Taxonomy" id="477680"/>
    <lineage>
        <taxon>Bacteria</taxon>
        <taxon>Pseudomonadati</taxon>
        <taxon>Bacteroidota</taxon>
        <taxon>Chitinophagia</taxon>
        <taxon>Chitinophagales</taxon>
        <taxon>Chitinophagaceae</taxon>
        <taxon>Filimonas</taxon>
    </lineage>
</organism>
<dbReference type="STRING" id="477680.SAMN05421788_101548"/>
<dbReference type="AlphaFoldDB" id="A0A173MN86"/>
<evidence type="ECO:0000259" key="7">
    <source>
        <dbReference type="Pfam" id="PF07980"/>
    </source>
</evidence>
<feature type="domain" description="SusD-like N-terminal" evidence="8">
    <location>
        <begin position="21"/>
        <end position="223"/>
    </location>
</feature>
<dbReference type="InterPro" id="IPR011990">
    <property type="entry name" value="TPR-like_helical_dom_sf"/>
</dbReference>
<dbReference type="Gene3D" id="1.25.40.900">
    <property type="match status" value="1"/>
</dbReference>
<sequence length="451" mass="51725">MKALITISMLLLFTCCSKSLLNESPSSQTTEPVTLGDFYALLDNENVMDQTPASIEASADDYFFTDAYFDNILTIQQNTYLWAKDIYQGNTSITDWNSPYYQVLHCNVALEGYNKYFEADRQYEWQNLKATALFKRSMAFYNLAQLFAPPFDSTTMVNQMGIPLRLTASANEPIYRPSVQANYDRIIQDLQEAATLIKQPTPDTSRNRPCKAAVFAALSRVYLSMRNYHNALRYADSSLLLYNRLIDYNTISATSSSPFTVYNAENLYTSKIPSNYFQSILPVIGQAYIDTLLYNSYIPNNDVRKTLFFTTTDNKLYRRKNFYDGTAATLYTGFAVDEMYLVKSECLVRTGNTTEGINWLNQLLTTRYKKNTFTPYNPGNYSEALQIVLQERRKEMVMRGARFTDLRRLNLEGYAISPRRHLHGITYLLSPNSNLYTLPLPPGLNLPQNPR</sequence>
<evidence type="ECO:0000256" key="5">
    <source>
        <dbReference type="ARBA" id="ARBA00023237"/>
    </source>
</evidence>
<evidence type="ECO:0000313" key="9">
    <source>
        <dbReference type="EMBL" id="SIS67320.1"/>
    </source>
</evidence>
<dbReference type="Gene3D" id="2.20.20.130">
    <property type="match status" value="1"/>
</dbReference>
<dbReference type="OrthoDB" id="653598at2"/>
<dbReference type="InterPro" id="IPR033985">
    <property type="entry name" value="SusD-like_N"/>
</dbReference>
<evidence type="ECO:0000256" key="1">
    <source>
        <dbReference type="ARBA" id="ARBA00004442"/>
    </source>
</evidence>
<keyword evidence="10" id="KW-1185">Reference proteome</keyword>
<dbReference type="Proteomes" id="UP000186917">
    <property type="component" value="Unassembled WGS sequence"/>
</dbReference>
<comment type="similarity">
    <text evidence="2">Belongs to the SusD family.</text>
</comment>
<feature type="signal peptide" evidence="6">
    <location>
        <begin position="1"/>
        <end position="21"/>
    </location>
</feature>
<dbReference type="Pfam" id="PF14322">
    <property type="entry name" value="SusD-like_3"/>
    <property type="match status" value="1"/>
</dbReference>
<dbReference type="EMBL" id="FTOR01000001">
    <property type="protein sequence ID" value="SIS67320.1"/>
    <property type="molecule type" value="Genomic_DNA"/>
</dbReference>
<keyword evidence="5" id="KW-0998">Cell outer membrane</keyword>
<dbReference type="GO" id="GO:0009279">
    <property type="term" value="C:cell outer membrane"/>
    <property type="evidence" value="ECO:0007669"/>
    <property type="project" value="UniProtKB-SubCell"/>
</dbReference>